<dbReference type="SUPFAM" id="SSF53697">
    <property type="entry name" value="SIS domain"/>
    <property type="match status" value="1"/>
</dbReference>
<dbReference type="Pfam" id="PF13522">
    <property type="entry name" value="GATase_6"/>
    <property type="match status" value="1"/>
</dbReference>
<dbReference type="CDD" id="cd00714">
    <property type="entry name" value="GFAT"/>
    <property type="match status" value="1"/>
</dbReference>
<feature type="domain" description="SIS" evidence="13">
    <location>
        <begin position="466"/>
        <end position="607"/>
    </location>
</feature>
<feature type="active site" description="For Fru-6P isomerization activity" evidence="11">
    <location>
        <position position="612"/>
    </location>
</feature>
<comment type="subcellular location">
    <subcellularLocation>
        <location evidence="2 11">Cytoplasm</location>
    </subcellularLocation>
</comment>
<comment type="catalytic activity">
    <reaction evidence="1 11">
        <text>D-fructose 6-phosphate + L-glutamine = D-glucosamine 6-phosphate + L-glutamate</text>
        <dbReference type="Rhea" id="RHEA:13237"/>
        <dbReference type="ChEBI" id="CHEBI:29985"/>
        <dbReference type="ChEBI" id="CHEBI:58359"/>
        <dbReference type="ChEBI" id="CHEBI:58725"/>
        <dbReference type="ChEBI" id="CHEBI:61527"/>
        <dbReference type="EC" id="2.6.1.16"/>
    </reaction>
</comment>
<keyword evidence="9" id="KW-0315">Glutamine amidotransferase</keyword>
<evidence type="ECO:0000313" key="15">
    <source>
        <dbReference type="Proteomes" id="UP000016887"/>
    </source>
</evidence>
<evidence type="ECO:0000256" key="2">
    <source>
        <dbReference type="ARBA" id="ARBA00004496"/>
    </source>
</evidence>
<evidence type="ECO:0000256" key="11">
    <source>
        <dbReference type="HAMAP-Rule" id="MF_00164"/>
    </source>
</evidence>
<feature type="domain" description="SIS" evidence="13">
    <location>
        <begin position="293"/>
        <end position="432"/>
    </location>
</feature>
<keyword evidence="6 11" id="KW-0032">Aminotransferase</keyword>
<dbReference type="Gene3D" id="3.40.50.10490">
    <property type="entry name" value="Glucose-6-phosphate isomerase like protein, domain 1"/>
    <property type="match status" value="2"/>
</dbReference>
<name>U3T9N1_9CREN</name>
<keyword evidence="15" id="KW-1185">Reference proteome</keyword>
<feature type="domain" description="Glutamine amidotransferase type-2" evidence="12">
    <location>
        <begin position="2"/>
        <end position="222"/>
    </location>
</feature>
<dbReference type="InterPro" id="IPR017932">
    <property type="entry name" value="GATase_2_dom"/>
</dbReference>
<dbReference type="FunFam" id="3.40.50.10490:FF:000001">
    <property type="entry name" value="Glutamine--fructose-6-phosphate aminotransferase [isomerizing]"/>
    <property type="match status" value="1"/>
</dbReference>
<accession>U3T9N1</accession>
<dbReference type="PROSITE" id="PS51464">
    <property type="entry name" value="SIS"/>
    <property type="match status" value="2"/>
</dbReference>
<gene>
    <name evidence="11 14" type="primary">glmS</name>
    <name evidence="14" type="ORF">ACAM_0763</name>
</gene>
<dbReference type="Gene3D" id="3.60.20.10">
    <property type="entry name" value="Glutamine Phosphoribosylpyrophosphate, subunit 1, domain 1"/>
    <property type="match status" value="1"/>
</dbReference>
<evidence type="ECO:0000313" key="14">
    <source>
        <dbReference type="EMBL" id="BAN90232.1"/>
    </source>
</evidence>
<dbReference type="NCBIfam" id="TIGR01135">
    <property type="entry name" value="glmS"/>
    <property type="match status" value="1"/>
</dbReference>
<dbReference type="InterPro" id="IPR001347">
    <property type="entry name" value="SIS_dom"/>
</dbReference>
<feature type="active site" description="Nucleophile; for GATase activity" evidence="11">
    <location>
        <position position="2"/>
    </location>
</feature>
<evidence type="ECO:0000256" key="8">
    <source>
        <dbReference type="ARBA" id="ARBA00022737"/>
    </source>
</evidence>
<dbReference type="InterPro" id="IPR029055">
    <property type="entry name" value="Ntn_hydrolases_N"/>
</dbReference>
<evidence type="ECO:0000256" key="6">
    <source>
        <dbReference type="ARBA" id="ARBA00022576"/>
    </source>
</evidence>
<dbReference type="GO" id="GO:0005737">
    <property type="term" value="C:cytoplasm"/>
    <property type="evidence" value="ECO:0007669"/>
    <property type="project" value="UniProtKB-SubCell"/>
</dbReference>
<evidence type="ECO:0000256" key="5">
    <source>
        <dbReference type="ARBA" id="ARBA00022490"/>
    </source>
</evidence>
<protein>
    <recommendedName>
        <fullName evidence="4 11">Glutamine--fructose-6-phosphate aminotransferase [isomerizing]</fullName>
        <ecNumber evidence="3 11">2.6.1.16</ecNumber>
    </recommendedName>
    <alternativeName>
        <fullName evidence="11">D-fructose-6-phosphate amidotransferase</fullName>
    </alternativeName>
    <alternativeName>
        <fullName evidence="11">GFAT</fullName>
    </alternativeName>
    <alternativeName>
        <fullName evidence="11">Glucosamine-6-phosphate synthase</fullName>
    </alternativeName>
    <alternativeName>
        <fullName evidence="11">Hexosephosphate aminotransferase</fullName>
    </alternativeName>
    <alternativeName>
        <fullName evidence="11">L-glutamine--D-fructose-6-phosphate amidotransferase</fullName>
    </alternativeName>
</protein>
<dbReference type="InterPro" id="IPR005855">
    <property type="entry name" value="GFAT"/>
</dbReference>
<dbReference type="SUPFAM" id="SSF56235">
    <property type="entry name" value="N-terminal nucleophile aminohydrolases (Ntn hydrolases)"/>
    <property type="match status" value="1"/>
</dbReference>
<evidence type="ECO:0000256" key="9">
    <source>
        <dbReference type="ARBA" id="ARBA00022962"/>
    </source>
</evidence>
<dbReference type="Pfam" id="PF01380">
    <property type="entry name" value="SIS"/>
    <property type="match status" value="2"/>
</dbReference>
<dbReference type="InterPro" id="IPR047084">
    <property type="entry name" value="GFAT_N"/>
</dbReference>
<proteinExistence type="inferred from homology"/>
<feature type="initiator methionine" description="Removed" evidence="11">
    <location>
        <position position="1"/>
    </location>
</feature>
<dbReference type="KEGG" id="acj:ACAM_0763"/>
<reference evidence="14 15" key="1">
    <citation type="journal article" date="2013" name="Appl. Environ. Microbiol.">
        <title>Variation of the Virus-Related Elements within Syntenic Genomes of the Hyperthermophilic Archaeon Aeropyrum.</title>
        <authorList>
            <person name="Daifuku T."/>
            <person name="Yoshida T."/>
            <person name="Kitamura T."/>
            <person name="Kawaichi S."/>
            <person name="Inoue T."/>
            <person name="Nomura K."/>
            <person name="Yoshida Y."/>
            <person name="Kuno S."/>
            <person name="Sako Y."/>
        </authorList>
    </citation>
    <scope>NUCLEOTIDE SEQUENCE [LARGE SCALE GENOMIC DNA]</scope>
    <source>
        <strain evidence="14 15">SY1</strain>
    </source>
</reference>
<dbReference type="InterPro" id="IPR035466">
    <property type="entry name" value="GlmS/AgaS_SIS"/>
</dbReference>
<comment type="subunit">
    <text evidence="11">Homodimer.</text>
</comment>
<dbReference type="NCBIfam" id="NF001484">
    <property type="entry name" value="PRK00331.1"/>
    <property type="match status" value="1"/>
</dbReference>
<dbReference type="PANTHER" id="PTHR10937:SF0">
    <property type="entry name" value="GLUTAMINE--FRUCTOSE-6-PHOSPHATE TRANSAMINASE (ISOMERIZING)"/>
    <property type="match status" value="1"/>
</dbReference>
<dbReference type="Proteomes" id="UP000016887">
    <property type="component" value="Chromosome"/>
</dbReference>
<dbReference type="GO" id="GO:0006487">
    <property type="term" value="P:protein N-linked glycosylation"/>
    <property type="evidence" value="ECO:0007669"/>
    <property type="project" value="TreeGrafter"/>
</dbReference>
<dbReference type="HAMAP" id="MF_00164">
    <property type="entry name" value="GlmS"/>
    <property type="match status" value="1"/>
</dbReference>
<dbReference type="EC" id="2.6.1.16" evidence="3 11"/>
<evidence type="ECO:0000256" key="1">
    <source>
        <dbReference type="ARBA" id="ARBA00001031"/>
    </source>
</evidence>
<dbReference type="EMBL" id="AP012489">
    <property type="protein sequence ID" value="BAN90232.1"/>
    <property type="molecule type" value="Genomic_DNA"/>
</dbReference>
<dbReference type="GeneID" id="17110153"/>
<dbReference type="PROSITE" id="PS51278">
    <property type="entry name" value="GATASE_TYPE_2"/>
    <property type="match status" value="1"/>
</dbReference>
<dbReference type="eggNOG" id="arCOG00057">
    <property type="taxonomic scope" value="Archaea"/>
</dbReference>
<dbReference type="RefSeq" id="WP_022541505.1">
    <property type="nucleotide sequence ID" value="NC_022521.1"/>
</dbReference>
<dbReference type="GO" id="GO:0097367">
    <property type="term" value="F:carbohydrate derivative binding"/>
    <property type="evidence" value="ECO:0007669"/>
    <property type="project" value="InterPro"/>
</dbReference>
<evidence type="ECO:0000259" key="13">
    <source>
        <dbReference type="PROSITE" id="PS51464"/>
    </source>
</evidence>
<dbReference type="GO" id="GO:0006047">
    <property type="term" value="P:UDP-N-acetylglucosamine metabolic process"/>
    <property type="evidence" value="ECO:0007669"/>
    <property type="project" value="TreeGrafter"/>
</dbReference>
<comment type="function">
    <text evidence="10 11">Catalyzes the first step in hexosamine metabolism, converting fructose-6P into glucosamine-6P using glutamine as a nitrogen source.</text>
</comment>
<keyword evidence="5 11" id="KW-0963">Cytoplasm</keyword>
<evidence type="ECO:0000256" key="3">
    <source>
        <dbReference type="ARBA" id="ARBA00012916"/>
    </source>
</evidence>
<sequence length="617" mass="65995">MCGIIGLAFAEGSGVASALVRGLKRLEYRGYDSMGVAVIEGPGRLVVRKAAGKIEEVARRTGVLGLRGRVGIGHTRWATHGPPNDVNAHPHTDCGGRVAVVHNGVIRNYASLRRELESRGHRLVSETDTELVAHLVEDYLSRGYSFLEALAFLGRVLRGSYALALLHSGEPERVYFVRYKSPLVVGLGDGVNAVASDITAVLDVARDVVVLEDGEFGWIAPGEVAIYRPRGDGGFEPLPPGELRRRVKRVEWTPESASKAGYPHYMLKEIYEQPQALSETLEGIIEDPRLERAAELVAGSKGLFIVGAGTSYHAGLAGQYYLSRLAGVVGHVVVASEHKVYTPGVGEDSVVVAVSQSGETFDTLEAVREWRRRGARIVGVTNVVGSALDRESDVTLYLRAGPEIGVAATKTFLAQTILLQTLAVAAARMTGRLSGGEARGLLAVLEGASETVRKAILASEGVAREEAGRLKAANSMYIIGRGIGARLAMEAALKVKEVSYIHAEAYPAGESKHGPIALVEPEFKVYVLASSDSPEIVGNALEMKARGGSVTVVSPSDLDLDIPEGIEVLRMPPTGGEILLDAYSLTPYFQLLAYHLAVARGYDPDKPRNLAKTVTVE</sequence>
<keyword evidence="8" id="KW-0677">Repeat</keyword>
<dbReference type="FunFam" id="3.60.20.10:FF:000006">
    <property type="entry name" value="Glutamine--fructose-6-phosphate aminotransferase [isomerizing]"/>
    <property type="match status" value="1"/>
</dbReference>
<dbReference type="InterPro" id="IPR035490">
    <property type="entry name" value="GlmS/FrlB_SIS"/>
</dbReference>
<dbReference type="CDD" id="cd05008">
    <property type="entry name" value="SIS_GlmS_GlmD_1"/>
    <property type="match status" value="1"/>
</dbReference>
<dbReference type="PANTHER" id="PTHR10937">
    <property type="entry name" value="GLUCOSAMINE--FRUCTOSE-6-PHOSPHATE AMINOTRANSFERASE, ISOMERIZING"/>
    <property type="match status" value="1"/>
</dbReference>
<dbReference type="PATRIC" id="fig|1198449.6.peg.767"/>
<dbReference type="GO" id="GO:0004360">
    <property type="term" value="F:glutamine-fructose-6-phosphate transaminase (isomerizing) activity"/>
    <property type="evidence" value="ECO:0007669"/>
    <property type="project" value="UniProtKB-UniRule"/>
</dbReference>
<dbReference type="InterPro" id="IPR046348">
    <property type="entry name" value="SIS_dom_sf"/>
</dbReference>
<evidence type="ECO:0000256" key="7">
    <source>
        <dbReference type="ARBA" id="ARBA00022679"/>
    </source>
</evidence>
<evidence type="ECO:0000256" key="10">
    <source>
        <dbReference type="ARBA" id="ARBA00055466"/>
    </source>
</evidence>
<evidence type="ECO:0000259" key="12">
    <source>
        <dbReference type="PROSITE" id="PS51278"/>
    </source>
</evidence>
<dbReference type="AlphaFoldDB" id="U3T9N1"/>
<dbReference type="CDD" id="cd05009">
    <property type="entry name" value="SIS_GlmS_GlmD_2"/>
    <property type="match status" value="1"/>
</dbReference>
<organism evidence="14 15">
    <name type="scientific">Aeropyrum camini SY1 = JCM 12091</name>
    <dbReference type="NCBI Taxonomy" id="1198449"/>
    <lineage>
        <taxon>Archaea</taxon>
        <taxon>Thermoproteota</taxon>
        <taxon>Thermoprotei</taxon>
        <taxon>Desulfurococcales</taxon>
        <taxon>Desulfurococcaceae</taxon>
        <taxon>Aeropyrum</taxon>
    </lineage>
</organism>
<dbReference type="GO" id="GO:0006002">
    <property type="term" value="P:fructose 6-phosphate metabolic process"/>
    <property type="evidence" value="ECO:0007669"/>
    <property type="project" value="TreeGrafter"/>
</dbReference>
<evidence type="ECO:0000256" key="4">
    <source>
        <dbReference type="ARBA" id="ARBA00016090"/>
    </source>
</evidence>
<dbReference type="GO" id="GO:0005975">
    <property type="term" value="P:carbohydrate metabolic process"/>
    <property type="evidence" value="ECO:0007669"/>
    <property type="project" value="UniProtKB-UniRule"/>
</dbReference>
<keyword evidence="7 11" id="KW-0808">Transferase</keyword>
<dbReference type="STRING" id="1198449.ACAM_0763"/>